<keyword evidence="2" id="KW-1185">Reference proteome</keyword>
<protein>
    <submittedName>
        <fullName evidence="1">Uncharacterized protein</fullName>
    </submittedName>
</protein>
<gene>
    <name evidence="1" type="ORF">ElyMa_003297100</name>
</gene>
<organism evidence="1 2">
    <name type="scientific">Elysia marginata</name>
    <dbReference type="NCBI Taxonomy" id="1093978"/>
    <lineage>
        <taxon>Eukaryota</taxon>
        <taxon>Metazoa</taxon>
        <taxon>Spiralia</taxon>
        <taxon>Lophotrochozoa</taxon>
        <taxon>Mollusca</taxon>
        <taxon>Gastropoda</taxon>
        <taxon>Heterobranchia</taxon>
        <taxon>Euthyneura</taxon>
        <taxon>Panpulmonata</taxon>
        <taxon>Sacoglossa</taxon>
        <taxon>Placobranchoidea</taxon>
        <taxon>Plakobranchidae</taxon>
        <taxon>Elysia</taxon>
    </lineage>
</organism>
<sequence>MKDHIRYCYRRFPIRFQYLPYDPNPRYHCRRFFLFFPTSLDGDTTPMFIPMCHSVVAPATVIDTLDVTPTTDVFHFSSATRSRRSPSACDGGKIWKRDEATARF</sequence>
<comment type="caution">
    <text evidence="1">The sequence shown here is derived from an EMBL/GenBank/DDBJ whole genome shotgun (WGS) entry which is preliminary data.</text>
</comment>
<proteinExistence type="predicted"/>
<dbReference type="EMBL" id="BMAT01006777">
    <property type="protein sequence ID" value="GFS19761.1"/>
    <property type="molecule type" value="Genomic_DNA"/>
</dbReference>
<reference evidence="1 2" key="1">
    <citation type="journal article" date="2021" name="Elife">
        <title>Chloroplast acquisition without the gene transfer in kleptoplastic sea slugs, Plakobranchus ocellatus.</title>
        <authorList>
            <person name="Maeda T."/>
            <person name="Takahashi S."/>
            <person name="Yoshida T."/>
            <person name="Shimamura S."/>
            <person name="Takaki Y."/>
            <person name="Nagai Y."/>
            <person name="Toyoda A."/>
            <person name="Suzuki Y."/>
            <person name="Arimoto A."/>
            <person name="Ishii H."/>
            <person name="Satoh N."/>
            <person name="Nishiyama T."/>
            <person name="Hasebe M."/>
            <person name="Maruyama T."/>
            <person name="Minagawa J."/>
            <person name="Obokata J."/>
            <person name="Shigenobu S."/>
        </authorList>
    </citation>
    <scope>NUCLEOTIDE SEQUENCE [LARGE SCALE GENOMIC DNA]</scope>
</reference>
<dbReference type="Proteomes" id="UP000762676">
    <property type="component" value="Unassembled WGS sequence"/>
</dbReference>
<name>A0AAV4JGM2_9GAST</name>
<evidence type="ECO:0000313" key="1">
    <source>
        <dbReference type="EMBL" id="GFS19761.1"/>
    </source>
</evidence>
<evidence type="ECO:0000313" key="2">
    <source>
        <dbReference type="Proteomes" id="UP000762676"/>
    </source>
</evidence>
<accession>A0AAV4JGM2</accession>
<dbReference type="AlphaFoldDB" id="A0AAV4JGM2"/>